<name>A0A8J5JKE9_HOMAM</name>
<reference evidence="1" key="1">
    <citation type="journal article" date="2021" name="Sci. Adv.">
        <title>The American lobster genome reveals insights on longevity, neural, and immune adaptations.</title>
        <authorList>
            <person name="Polinski J.M."/>
            <person name="Zimin A.V."/>
            <person name="Clark K.F."/>
            <person name="Kohn A.B."/>
            <person name="Sadowski N."/>
            <person name="Timp W."/>
            <person name="Ptitsyn A."/>
            <person name="Khanna P."/>
            <person name="Romanova D.Y."/>
            <person name="Williams P."/>
            <person name="Greenwood S.J."/>
            <person name="Moroz L.L."/>
            <person name="Walt D.R."/>
            <person name="Bodnar A.G."/>
        </authorList>
    </citation>
    <scope>NUCLEOTIDE SEQUENCE</scope>
    <source>
        <strain evidence="1">GMGI-L3</strain>
    </source>
</reference>
<dbReference type="AlphaFoldDB" id="A0A8J5JKE9"/>
<organism evidence="1 2">
    <name type="scientific">Homarus americanus</name>
    <name type="common">American lobster</name>
    <dbReference type="NCBI Taxonomy" id="6706"/>
    <lineage>
        <taxon>Eukaryota</taxon>
        <taxon>Metazoa</taxon>
        <taxon>Ecdysozoa</taxon>
        <taxon>Arthropoda</taxon>
        <taxon>Crustacea</taxon>
        <taxon>Multicrustacea</taxon>
        <taxon>Malacostraca</taxon>
        <taxon>Eumalacostraca</taxon>
        <taxon>Eucarida</taxon>
        <taxon>Decapoda</taxon>
        <taxon>Pleocyemata</taxon>
        <taxon>Astacidea</taxon>
        <taxon>Nephropoidea</taxon>
        <taxon>Nephropidae</taxon>
        <taxon>Homarus</taxon>
    </lineage>
</organism>
<evidence type="ECO:0000313" key="1">
    <source>
        <dbReference type="EMBL" id="KAG7160112.1"/>
    </source>
</evidence>
<feature type="non-terminal residue" evidence="1">
    <location>
        <position position="91"/>
    </location>
</feature>
<evidence type="ECO:0000313" key="2">
    <source>
        <dbReference type="Proteomes" id="UP000747542"/>
    </source>
</evidence>
<gene>
    <name evidence="1" type="ORF">Hamer_G012652</name>
</gene>
<comment type="caution">
    <text evidence="1">The sequence shown here is derived from an EMBL/GenBank/DDBJ whole genome shotgun (WGS) entry which is preliminary data.</text>
</comment>
<dbReference type="EMBL" id="JAHLQT010031643">
    <property type="protein sequence ID" value="KAG7160112.1"/>
    <property type="molecule type" value="Genomic_DNA"/>
</dbReference>
<accession>A0A8J5JKE9</accession>
<sequence>ECIRPPIYPNLHNEGDCLRDQPRLHPDPATLSHTQFGKDPVSMELEDTGSSHLRRVVRQEPFYVGGVPARRPGSGAVVRCRRCRRPLIRRG</sequence>
<dbReference type="Proteomes" id="UP000747542">
    <property type="component" value="Unassembled WGS sequence"/>
</dbReference>
<protein>
    <submittedName>
        <fullName evidence="1">Uncharacterized protein</fullName>
    </submittedName>
</protein>
<proteinExistence type="predicted"/>
<keyword evidence="2" id="KW-1185">Reference proteome</keyword>